<dbReference type="AlphaFoldDB" id="A0A8H5CHK3"/>
<evidence type="ECO:0000256" key="11">
    <source>
        <dbReference type="SAM" id="MobiDB-lite"/>
    </source>
</evidence>
<keyword evidence="10" id="KW-0472">Membrane</keyword>
<dbReference type="FunFam" id="1.25.40.470:FF:000002">
    <property type="entry name" value="Coatomer subunit alpha"/>
    <property type="match status" value="1"/>
</dbReference>
<dbReference type="Pfam" id="PF06957">
    <property type="entry name" value="COPI_C"/>
    <property type="match status" value="1"/>
</dbReference>
<protein>
    <recommendedName>
        <fullName evidence="12">Coatomer alpha subunit C-terminal domain-containing protein</fullName>
    </recommendedName>
</protein>
<keyword evidence="5" id="KW-0853">WD repeat</keyword>
<keyword evidence="3" id="KW-0813">Transport</keyword>
<name>A0A8H5CHK3_9AGAR</name>
<sequence>MVSSAPSTTLTVYCLDRSARPKTITFDSTEYRFKLALLKDNYEEMPYIIRTSTLLGQSIIAYLRKKGFPEALKQGNHKIVEKAYQQTKNFDKLSFLYLAVGSKDKLQKMQKIADARGDSMSRFHNALFAGDIEGRISVFRDVGLYPLAYLTARTNGLDDIAAEILEAAGLTEAAIDDVPSYGTSRPPVITSTSDLVWPSVLTWESFFDEALANGVLEGGVEPEYVNGDAAAAGAHSALDAWAKEEEHDDIDPEEGGWDLDADAGDELHAPEAETAVEEEEELGAGATPGPNETDLWVCNSPLAADHVAAGSFETAMQLLTRQFGVVNFAPLKPLFVSIYRSAHVYPTTFASLPPLALHLRRNP</sequence>
<feature type="region of interest" description="Disordered" evidence="11">
    <location>
        <begin position="272"/>
        <end position="291"/>
    </location>
</feature>
<evidence type="ECO:0000256" key="10">
    <source>
        <dbReference type="ARBA" id="ARBA00023136"/>
    </source>
</evidence>
<keyword evidence="6" id="KW-0677">Repeat</keyword>
<proteinExistence type="predicted"/>
<keyword evidence="15" id="KW-1185">Reference proteome</keyword>
<dbReference type="GO" id="GO:0016192">
    <property type="term" value="P:vesicle-mediated transport"/>
    <property type="evidence" value="ECO:0007669"/>
    <property type="project" value="UniProtKB-KW"/>
</dbReference>
<evidence type="ECO:0000256" key="3">
    <source>
        <dbReference type="ARBA" id="ARBA00022448"/>
    </source>
</evidence>
<evidence type="ECO:0000313" key="13">
    <source>
        <dbReference type="EMBL" id="KAF5341885.1"/>
    </source>
</evidence>
<keyword evidence="9" id="KW-0333">Golgi apparatus</keyword>
<dbReference type="Proteomes" id="UP000541558">
    <property type="component" value="Unassembled WGS sequence"/>
</dbReference>
<dbReference type="GO" id="GO:0005198">
    <property type="term" value="F:structural molecule activity"/>
    <property type="evidence" value="ECO:0007669"/>
    <property type="project" value="InterPro"/>
</dbReference>
<dbReference type="GO" id="GO:0030126">
    <property type="term" value="C:COPI vesicle coat"/>
    <property type="evidence" value="ECO:0007669"/>
    <property type="project" value="InterPro"/>
</dbReference>
<evidence type="ECO:0000256" key="6">
    <source>
        <dbReference type="ARBA" id="ARBA00022737"/>
    </source>
</evidence>
<keyword evidence="8" id="KW-0653">Protein transport</keyword>
<dbReference type="Gene3D" id="1.25.40.470">
    <property type="match status" value="1"/>
</dbReference>
<dbReference type="OrthoDB" id="10261470at2759"/>
<dbReference type="GO" id="GO:0000139">
    <property type="term" value="C:Golgi membrane"/>
    <property type="evidence" value="ECO:0007669"/>
    <property type="project" value="UniProtKB-SubCell"/>
</dbReference>
<evidence type="ECO:0000256" key="9">
    <source>
        <dbReference type="ARBA" id="ARBA00023034"/>
    </source>
</evidence>
<evidence type="ECO:0000256" key="1">
    <source>
        <dbReference type="ARBA" id="ARBA00004255"/>
    </source>
</evidence>
<evidence type="ECO:0000256" key="2">
    <source>
        <dbReference type="ARBA" id="ARBA00004496"/>
    </source>
</evidence>
<evidence type="ECO:0000256" key="4">
    <source>
        <dbReference type="ARBA" id="ARBA00022490"/>
    </source>
</evidence>
<dbReference type="InterPro" id="IPR010714">
    <property type="entry name" value="Coatomer_asu_C"/>
</dbReference>
<dbReference type="EMBL" id="JAACJK010000001">
    <property type="protein sequence ID" value="KAF5341885.1"/>
    <property type="molecule type" value="Genomic_DNA"/>
</dbReference>
<accession>A0A8H5CHK3</accession>
<evidence type="ECO:0000256" key="8">
    <source>
        <dbReference type="ARBA" id="ARBA00022927"/>
    </source>
</evidence>
<feature type="domain" description="Coatomer alpha subunit C-terminal" evidence="12">
    <location>
        <begin position="239"/>
        <end position="362"/>
    </location>
</feature>
<evidence type="ECO:0000313" key="15">
    <source>
        <dbReference type="Proteomes" id="UP000541558"/>
    </source>
</evidence>
<comment type="caution">
    <text evidence="13">The sequence shown here is derived from an EMBL/GenBank/DDBJ whole genome shotgun (WGS) entry which is preliminary data.</text>
</comment>
<keyword evidence="7" id="KW-0931">ER-Golgi transport</keyword>
<evidence type="ECO:0000256" key="7">
    <source>
        <dbReference type="ARBA" id="ARBA00022892"/>
    </source>
</evidence>
<gene>
    <name evidence="13" type="ORF">D9611_001708</name>
    <name evidence="14" type="ORF">D9611_001712</name>
</gene>
<dbReference type="GO" id="GO:0006886">
    <property type="term" value="P:intracellular protein transport"/>
    <property type="evidence" value="ECO:0007669"/>
    <property type="project" value="InterPro"/>
</dbReference>
<comment type="subcellular location">
    <subcellularLocation>
        <location evidence="2">Cytoplasm</location>
    </subcellularLocation>
    <subcellularLocation>
        <location evidence="1">Golgi apparatus membrane</location>
        <topology evidence="1">Peripheral membrane protein</topology>
        <orientation evidence="1">Cytoplasmic side</orientation>
    </subcellularLocation>
</comment>
<organism evidence="13 15">
    <name type="scientific">Ephemerocybe angulata</name>
    <dbReference type="NCBI Taxonomy" id="980116"/>
    <lineage>
        <taxon>Eukaryota</taxon>
        <taxon>Fungi</taxon>
        <taxon>Dikarya</taxon>
        <taxon>Basidiomycota</taxon>
        <taxon>Agaricomycotina</taxon>
        <taxon>Agaricomycetes</taxon>
        <taxon>Agaricomycetidae</taxon>
        <taxon>Agaricales</taxon>
        <taxon>Agaricineae</taxon>
        <taxon>Psathyrellaceae</taxon>
        <taxon>Ephemerocybe</taxon>
    </lineage>
</organism>
<evidence type="ECO:0000256" key="5">
    <source>
        <dbReference type="ARBA" id="ARBA00022574"/>
    </source>
</evidence>
<evidence type="ECO:0000313" key="14">
    <source>
        <dbReference type="EMBL" id="KAF5342612.1"/>
    </source>
</evidence>
<keyword evidence="4" id="KW-0963">Cytoplasm</keyword>
<dbReference type="EMBL" id="JAACJK010000001">
    <property type="protein sequence ID" value="KAF5342612.1"/>
    <property type="molecule type" value="Genomic_DNA"/>
</dbReference>
<reference evidence="13 15" key="1">
    <citation type="journal article" date="2020" name="ISME J.">
        <title>Uncovering the hidden diversity of litter-decomposition mechanisms in mushroom-forming fungi.</title>
        <authorList>
            <person name="Floudas D."/>
            <person name="Bentzer J."/>
            <person name="Ahren D."/>
            <person name="Johansson T."/>
            <person name="Persson P."/>
            <person name="Tunlid A."/>
        </authorList>
    </citation>
    <scope>NUCLEOTIDE SEQUENCE [LARGE SCALE GENOMIC DNA]</scope>
    <source>
        <strain evidence="13 15">CBS 175.51</strain>
    </source>
</reference>
<evidence type="ECO:0000259" key="12">
    <source>
        <dbReference type="Pfam" id="PF06957"/>
    </source>
</evidence>